<keyword evidence="2" id="KW-1185">Reference proteome</keyword>
<protein>
    <recommendedName>
        <fullName evidence="3">Transposase</fullName>
    </recommendedName>
</protein>
<gene>
    <name evidence="1" type="ORF">KSB_90770</name>
</gene>
<dbReference type="Proteomes" id="UP000654345">
    <property type="component" value="Unassembled WGS sequence"/>
</dbReference>
<evidence type="ECO:0008006" key="3">
    <source>
        <dbReference type="Google" id="ProtNLM"/>
    </source>
</evidence>
<comment type="caution">
    <text evidence="1">The sequence shown here is derived from an EMBL/GenBank/DDBJ whole genome shotgun (WGS) entry which is preliminary data.</text>
</comment>
<reference evidence="1 2" key="1">
    <citation type="journal article" date="2021" name="Int. J. Syst. Evol. Microbiol.">
        <title>Reticulibacter mediterranei gen. nov., sp. nov., within the new family Reticulibacteraceae fam. nov., and Ktedonospora formicarum gen. nov., sp. nov., Ktedonobacter robiniae sp. nov., Dictyobacter formicarum sp. nov. and Dictyobacter arantiisoli sp. nov., belonging to the class Ktedonobacteria.</title>
        <authorList>
            <person name="Yabe S."/>
            <person name="Zheng Y."/>
            <person name="Wang C.M."/>
            <person name="Sakai Y."/>
            <person name="Abe K."/>
            <person name="Yokota A."/>
            <person name="Donadio S."/>
            <person name="Cavaletti L."/>
            <person name="Monciardini P."/>
        </authorList>
    </citation>
    <scope>NUCLEOTIDE SEQUENCE [LARGE SCALE GENOMIC DNA]</scope>
    <source>
        <strain evidence="1 2">SOSP1-30</strain>
    </source>
</reference>
<name>A0ABQ3V752_9CHLR</name>
<sequence>MFLCSYLTVTKEHFILRREEDDAVMAKKEAKQMAAILGWVQRRWNEVLEPW</sequence>
<evidence type="ECO:0000313" key="1">
    <source>
        <dbReference type="EMBL" id="GHO60602.1"/>
    </source>
</evidence>
<evidence type="ECO:0000313" key="2">
    <source>
        <dbReference type="Proteomes" id="UP000654345"/>
    </source>
</evidence>
<accession>A0ABQ3V752</accession>
<organism evidence="1 2">
    <name type="scientific">Ktedonobacter robiniae</name>
    <dbReference type="NCBI Taxonomy" id="2778365"/>
    <lineage>
        <taxon>Bacteria</taxon>
        <taxon>Bacillati</taxon>
        <taxon>Chloroflexota</taxon>
        <taxon>Ktedonobacteria</taxon>
        <taxon>Ktedonobacterales</taxon>
        <taxon>Ktedonobacteraceae</taxon>
        <taxon>Ktedonobacter</taxon>
    </lineage>
</organism>
<dbReference type="EMBL" id="BNJG01000005">
    <property type="protein sequence ID" value="GHO60602.1"/>
    <property type="molecule type" value="Genomic_DNA"/>
</dbReference>
<proteinExistence type="predicted"/>